<organism evidence="1 2">
    <name type="scientific">Caulobacter phage Ccr34</name>
    <dbReference type="NCBI Taxonomy" id="1959739"/>
    <lineage>
        <taxon>Viruses</taxon>
        <taxon>Duplodnaviria</taxon>
        <taxon>Heunggongvirae</taxon>
        <taxon>Uroviricota</taxon>
        <taxon>Caudoviricetes</taxon>
        <taxon>Jeanschmidtviridae</taxon>
        <taxon>Shapirovirus</taxon>
        <taxon>Shapirovirus cbk</taxon>
    </lineage>
</organism>
<evidence type="ECO:0000313" key="2">
    <source>
        <dbReference type="Proteomes" id="UP000222131"/>
    </source>
</evidence>
<evidence type="ECO:0000313" key="1">
    <source>
        <dbReference type="EMBL" id="ARB15589.1"/>
    </source>
</evidence>
<dbReference type="EMBL" id="KY555147">
    <property type="protein sequence ID" value="ARB15589.1"/>
    <property type="molecule type" value="Genomic_DNA"/>
</dbReference>
<reference evidence="2" key="1">
    <citation type="journal article" date="2017" name="Curr. Microbiol.">
        <title>Genomic Diversity of Type B3 Bacteriophages of Caulobacter crescentus.</title>
        <authorList>
            <person name="Ash K.T."/>
            <person name="Drake K.M."/>
            <person name="Gibbs W.S."/>
            <person name="Ely B."/>
        </authorList>
    </citation>
    <scope>NUCLEOTIDE SEQUENCE [LARGE SCALE GENOMIC DNA]</scope>
</reference>
<proteinExistence type="predicted"/>
<accession>A0A1V0EFB4</accession>
<gene>
    <name evidence="1" type="ORF">Ccr34_gp088</name>
</gene>
<sequence length="165" mass="18227">MSYKILRAATFDKAEFVNPNGESLVNVIPEPFSETGTPPGPADYRWGVIAPGEKIGDTLLLTFSKIAFPMADQEPIQVPPIKLIAQAPAIYHAPLFYYPTAPDPNINSYGRILEIRLSAILPFDQETGAEDITPLSAFLRWMGRHWLIEHASPGIIMGAFQAQTF</sequence>
<dbReference type="Proteomes" id="UP000222131">
    <property type="component" value="Genome"/>
</dbReference>
<protein>
    <submittedName>
        <fullName evidence="1">Uncharacterized protein</fullName>
    </submittedName>
</protein>
<name>A0A1V0EFB4_9CAUD</name>